<feature type="transmembrane region" description="Helical" evidence="6">
    <location>
        <begin position="58"/>
        <end position="78"/>
    </location>
</feature>
<evidence type="ECO:0000259" key="7">
    <source>
        <dbReference type="Pfam" id="PF04138"/>
    </source>
</evidence>
<gene>
    <name evidence="8" type="ORF">RH061_13050</name>
</gene>
<evidence type="ECO:0000313" key="8">
    <source>
        <dbReference type="EMBL" id="WNF21129.1"/>
    </source>
</evidence>
<evidence type="ECO:0000256" key="3">
    <source>
        <dbReference type="ARBA" id="ARBA00022692"/>
    </source>
</evidence>
<dbReference type="PANTHER" id="PTHR38459:SF1">
    <property type="entry name" value="PROPHAGE BACTOPRENOL-LINKED GLUCOSE TRANSLOCASE HOMOLOG"/>
    <property type="match status" value="1"/>
</dbReference>
<keyword evidence="5 6" id="KW-0472">Membrane</keyword>
<evidence type="ECO:0000256" key="2">
    <source>
        <dbReference type="ARBA" id="ARBA00009399"/>
    </source>
</evidence>
<feature type="domain" description="GtrA/DPMS transmembrane" evidence="7">
    <location>
        <begin position="33"/>
        <end position="156"/>
    </location>
</feature>
<evidence type="ECO:0000313" key="9">
    <source>
        <dbReference type="Proteomes" id="UP001303324"/>
    </source>
</evidence>
<sequence length="164" mass="18196">MSQSVKLGSYLRITNQLAQKIGLGSVSSQEVIKFLLVGLLNTIVGMGFMLFLKNGLEWPFWYATFTGNTVGAIVSFLMNRTFTFKSKVPILVGLPRFTAVVLFCYIFSFSISRLITGSMDSFSIGQFYIDSDNIAILLGSIIYTFSNYAGQKSFVFKPHTESSS</sequence>
<organism evidence="8 9">
    <name type="scientific">Mesobacillus jeotgali</name>
    <dbReference type="NCBI Taxonomy" id="129985"/>
    <lineage>
        <taxon>Bacteria</taxon>
        <taxon>Bacillati</taxon>
        <taxon>Bacillota</taxon>
        <taxon>Bacilli</taxon>
        <taxon>Bacillales</taxon>
        <taxon>Bacillaceae</taxon>
        <taxon>Mesobacillus</taxon>
    </lineage>
</organism>
<keyword evidence="9" id="KW-1185">Reference proteome</keyword>
<evidence type="ECO:0000256" key="5">
    <source>
        <dbReference type="ARBA" id="ARBA00023136"/>
    </source>
</evidence>
<keyword evidence="4 6" id="KW-1133">Transmembrane helix</keyword>
<dbReference type="InterPro" id="IPR051401">
    <property type="entry name" value="GtrA_CellWall_Glycosyl"/>
</dbReference>
<name>A0ABY9VBA5_9BACI</name>
<feature type="transmembrane region" description="Helical" evidence="6">
    <location>
        <begin position="90"/>
        <end position="114"/>
    </location>
</feature>
<evidence type="ECO:0000256" key="4">
    <source>
        <dbReference type="ARBA" id="ARBA00022989"/>
    </source>
</evidence>
<evidence type="ECO:0000256" key="6">
    <source>
        <dbReference type="SAM" id="Phobius"/>
    </source>
</evidence>
<protein>
    <submittedName>
        <fullName evidence="8">GtrA family protein</fullName>
    </submittedName>
</protein>
<dbReference type="Pfam" id="PF04138">
    <property type="entry name" value="GtrA_DPMS_TM"/>
    <property type="match status" value="1"/>
</dbReference>
<dbReference type="PANTHER" id="PTHR38459">
    <property type="entry name" value="PROPHAGE BACTOPRENOL-LINKED GLUCOSE TRANSLOCASE HOMOLOG"/>
    <property type="match status" value="1"/>
</dbReference>
<feature type="transmembrane region" description="Helical" evidence="6">
    <location>
        <begin position="134"/>
        <end position="150"/>
    </location>
</feature>
<dbReference type="InterPro" id="IPR007267">
    <property type="entry name" value="GtrA_DPMS_TM"/>
</dbReference>
<keyword evidence="3 6" id="KW-0812">Transmembrane</keyword>
<dbReference type="Proteomes" id="UP001303324">
    <property type="component" value="Chromosome"/>
</dbReference>
<dbReference type="RefSeq" id="WP_311070746.1">
    <property type="nucleotide sequence ID" value="NZ_CP134494.1"/>
</dbReference>
<reference evidence="8 9" key="1">
    <citation type="submission" date="2023-09" db="EMBL/GenBank/DDBJ databases">
        <title>Microbial mechanism of fulvic acid promoting antimony reduction mineralization in rice fields.</title>
        <authorList>
            <person name="Chen G."/>
            <person name="Lan J."/>
        </authorList>
    </citation>
    <scope>NUCLEOTIDE SEQUENCE [LARGE SCALE GENOMIC DNA]</scope>
    <source>
        <strain evidence="8 9">PS1</strain>
    </source>
</reference>
<evidence type="ECO:0000256" key="1">
    <source>
        <dbReference type="ARBA" id="ARBA00004141"/>
    </source>
</evidence>
<proteinExistence type="inferred from homology"/>
<comment type="similarity">
    <text evidence="2">Belongs to the GtrA family.</text>
</comment>
<comment type="subcellular location">
    <subcellularLocation>
        <location evidence="1">Membrane</location>
        <topology evidence="1">Multi-pass membrane protein</topology>
    </subcellularLocation>
</comment>
<accession>A0ABY9VBA5</accession>
<dbReference type="EMBL" id="CP134494">
    <property type="protein sequence ID" value="WNF21129.1"/>
    <property type="molecule type" value="Genomic_DNA"/>
</dbReference>